<keyword evidence="5" id="KW-0233">DNA recombination</keyword>
<dbReference type="InterPro" id="IPR010998">
    <property type="entry name" value="Integrase_recombinase_N"/>
</dbReference>
<dbReference type="InterPro" id="IPR011010">
    <property type="entry name" value="DNA_brk_join_enz"/>
</dbReference>
<organism evidence="9 10">
    <name type="scientific">Anoxynatronum buryatiense</name>
    <dbReference type="NCBI Taxonomy" id="489973"/>
    <lineage>
        <taxon>Bacteria</taxon>
        <taxon>Bacillati</taxon>
        <taxon>Bacillota</taxon>
        <taxon>Clostridia</taxon>
        <taxon>Eubacteriales</taxon>
        <taxon>Clostridiaceae</taxon>
        <taxon>Anoxynatronum</taxon>
    </lineage>
</organism>
<evidence type="ECO:0000313" key="10">
    <source>
        <dbReference type="Proteomes" id="UP001158066"/>
    </source>
</evidence>
<dbReference type="EMBL" id="FXUF01000001">
    <property type="protein sequence ID" value="SMP38382.1"/>
    <property type="molecule type" value="Genomic_DNA"/>
</dbReference>
<dbReference type="AlphaFoldDB" id="A0AA45WSJ6"/>
<dbReference type="GO" id="GO:0006310">
    <property type="term" value="P:DNA recombination"/>
    <property type="evidence" value="ECO:0007669"/>
    <property type="project" value="UniProtKB-KW"/>
</dbReference>
<comment type="caution">
    <text evidence="9">The sequence shown here is derived from an EMBL/GenBank/DDBJ whole genome shotgun (WGS) entry which is preliminary data.</text>
</comment>
<evidence type="ECO:0000256" key="1">
    <source>
        <dbReference type="ARBA" id="ARBA00003283"/>
    </source>
</evidence>
<name>A0AA45WSJ6_9CLOT</name>
<dbReference type="PANTHER" id="PTHR30349:SF91">
    <property type="entry name" value="INTA PROTEIN"/>
    <property type="match status" value="1"/>
</dbReference>
<reference evidence="9" key="1">
    <citation type="submission" date="2017-05" db="EMBL/GenBank/DDBJ databases">
        <authorList>
            <person name="Varghese N."/>
            <person name="Submissions S."/>
        </authorList>
    </citation>
    <scope>NUCLEOTIDE SEQUENCE</scope>
    <source>
        <strain evidence="9">Su22</strain>
    </source>
</reference>
<dbReference type="InterPro" id="IPR002104">
    <property type="entry name" value="Integrase_catalytic"/>
</dbReference>
<dbReference type="CDD" id="cd01189">
    <property type="entry name" value="INT_ICEBs1_C_like"/>
    <property type="match status" value="1"/>
</dbReference>
<evidence type="ECO:0000256" key="3">
    <source>
        <dbReference type="ARBA" id="ARBA00022908"/>
    </source>
</evidence>
<dbReference type="Pfam" id="PF00589">
    <property type="entry name" value="Phage_integrase"/>
    <property type="match status" value="1"/>
</dbReference>
<accession>A0AA45WSJ6</accession>
<dbReference type="PROSITE" id="PS51898">
    <property type="entry name" value="TYR_RECOMBINASE"/>
    <property type="match status" value="1"/>
</dbReference>
<dbReference type="Gene3D" id="1.10.150.130">
    <property type="match status" value="1"/>
</dbReference>
<proteinExistence type="inferred from homology"/>
<dbReference type="Proteomes" id="UP001158066">
    <property type="component" value="Unassembled WGS sequence"/>
</dbReference>
<gene>
    <name evidence="9" type="ORF">SAMN06296020_10190</name>
</gene>
<evidence type="ECO:0000256" key="4">
    <source>
        <dbReference type="ARBA" id="ARBA00023125"/>
    </source>
</evidence>
<keyword evidence="4 6" id="KW-0238">DNA-binding</keyword>
<dbReference type="PANTHER" id="PTHR30349">
    <property type="entry name" value="PHAGE INTEGRASE-RELATED"/>
    <property type="match status" value="1"/>
</dbReference>
<dbReference type="InterPro" id="IPR013762">
    <property type="entry name" value="Integrase-like_cat_sf"/>
</dbReference>
<evidence type="ECO:0000256" key="2">
    <source>
        <dbReference type="ARBA" id="ARBA00008857"/>
    </source>
</evidence>
<dbReference type="InterPro" id="IPR044068">
    <property type="entry name" value="CB"/>
</dbReference>
<dbReference type="SUPFAM" id="SSF56349">
    <property type="entry name" value="DNA breaking-rejoining enzymes"/>
    <property type="match status" value="1"/>
</dbReference>
<comment type="similarity">
    <text evidence="2">Belongs to the 'phage' integrase family.</text>
</comment>
<keyword evidence="3" id="KW-0229">DNA integration</keyword>
<sequence length="375" mass="42891">MRGSVIKKGDKWYISVYLGMKNGKKHRKWYSGYDSREAAEIDLPNILLDIQKGIVVDASTMKASEFFDQWLADHVVPNTSPSTVDKYRAAVKAANVVFGHERIQKITPQHMQRFVNTLVKEGKARHTVISYYTAIKSAMVKAVKWRIILHNPCIDITLPKEKKKAMKTLTAEEVSHLLKSVEGTPMHLVIFLAASCGLRRGEILGLTWRHVDLVNRVIHVTDAWTQSTQGVQMASLKTDSSHRSVDFNDSVKQVLERQKAVQEDFIRQREGNVIRLSDGRRHEMDDQQVCTWQDNEPMRPDYVSKTFKKLLKEADIRPVRFHDLRHTHATLLMKAGVSPKVVQERLGHSDIKVTLGLYSHVIPSMQREAAEILHF</sequence>
<evidence type="ECO:0000313" key="9">
    <source>
        <dbReference type="EMBL" id="SMP38382.1"/>
    </source>
</evidence>
<dbReference type="Pfam" id="PF14659">
    <property type="entry name" value="Phage_int_SAM_3"/>
    <property type="match status" value="1"/>
</dbReference>
<dbReference type="GO" id="GO:0003677">
    <property type="term" value="F:DNA binding"/>
    <property type="evidence" value="ECO:0007669"/>
    <property type="project" value="UniProtKB-UniRule"/>
</dbReference>
<dbReference type="InterPro" id="IPR004107">
    <property type="entry name" value="Integrase_SAM-like_N"/>
</dbReference>
<evidence type="ECO:0000256" key="5">
    <source>
        <dbReference type="ARBA" id="ARBA00023172"/>
    </source>
</evidence>
<dbReference type="Pfam" id="PF14657">
    <property type="entry name" value="Arm-DNA-bind_4"/>
    <property type="match status" value="1"/>
</dbReference>
<evidence type="ECO:0000256" key="6">
    <source>
        <dbReference type="PROSITE-ProRule" id="PRU01248"/>
    </source>
</evidence>
<dbReference type="Gene3D" id="1.10.443.10">
    <property type="entry name" value="Intergrase catalytic core"/>
    <property type="match status" value="1"/>
</dbReference>
<evidence type="ECO:0000259" key="7">
    <source>
        <dbReference type="PROSITE" id="PS51898"/>
    </source>
</evidence>
<feature type="domain" description="Tyr recombinase" evidence="7">
    <location>
        <begin position="164"/>
        <end position="371"/>
    </location>
</feature>
<keyword evidence="10" id="KW-1185">Reference proteome</keyword>
<dbReference type="RefSeq" id="WP_283407455.1">
    <property type="nucleotide sequence ID" value="NZ_FXUF01000001.1"/>
</dbReference>
<dbReference type="PROSITE" id="PS51900">
    <property type="entry name" value="CB"/>
    <property type="match status" value="1"/>
</dbReference>
<dbReference type="InterPro" id="IPR050090">
    <property type="entry name" value="Tyrosine_recombinase_XerCD"/>
</dbReference>
<dbReference type="InterPro" id="IPR028259">
    <property type="entry name" value="AP2-like_int_N"/>
</dbReference>
<dbReference type="GO" id="GO:0015074">
    <property type="term" value="P:DNA integration"/>
    <property type="evidence" value="ECO:0007669"/>
    <property type="project" value="UniProtKB-KW"/>
</dbReference>
<evidence type="ECO:0000259" key="8">
    <source>
        <dbReference type="PROSITE" id="PS51900"/>
    </source>
</evidence>
<comment type="function">
    <text evidence="1">Site-specific tyrosine recombinase, which acts by catalyzing the cutting and rejoining of the recombining DNA molecules.</text>
</comment>
<protein>
    <submittedName>
        <fullName evidence="9">Site-specific recombinase XerD</fullName>
    </submittedName>
</protein>
<feature type="domain" description="Core-binding (CB)" evidence="8">
    <location>
        <begin position="61"/>
        <end position="143"/>
    </location>
</feature>